<feature type="compositionally biased region" description="Basic and acidic residues" evidence="3">
    <location>
        <begin position="1"/>
        <end position="21"/>
    </location>
</feature>
<dbReference type="Gene3D" id="3.40.50.2000">
    <property type="entry name" value="Glycogen Phosphorylase B"/>
    <property type="match status" value="2"/>
</dbReference>
<comment type="similarity">
    <text evidence="1">Belongs to the UDP-glycosyltransferase family.</text>
</comment>
<keyword evidence="6" id="KW-1185">Reference proteome</keyword>
<dbReference type="Pfam" id="PF06722">
    <property type="entry name" value="EryCIII-like_C"/>
    <property type="match status" value="1"/>
</dbReference>
<evidence type="ECO:0000256" key="1">
    <source>
        <dbReference type="ARBA" id="ARBA00009995"/>
    </source>
</evidence>
<proteinExistence type="inferred from homology"/>
<evidence type="ECO:0000313" key="5">
    <source>
        <dbReference type="EMBL" id="MBB1242746.1"/>
    </source>
</evidence>
<keyword evidence="2 5" id="KW-0808">Transferase</keyword>
<feature type="region of interest" description="Disordered" evidence="3">
    <location>
        <begin position="1"/>
        <end position="35"/>
    </location>
</feature>
<evidence type="ECO:0000313" key="6">
    <source>
        <dbReference type="Proteomes" id="UP000766698"/>
    </source>
</evidence>
<evidence type="ECO:0000259" key="4">
    <source>
        <dbReference type="Pfam" id="PF06722"/>
    </source>
</evidence>
<dbReference type="InterPro" id="IPR035595">
    <property type="entry name" value="UDP_glycos_trans_CS"/>
</dbReference>
<dbReference type="GO" id="GO:0016740">
    <property type="term" value="F:transferase activity"/>
    <property type="evidence" value="ECO:0007669"/>
    <property type="project" value="UniProtKB-KW"/>
</dbReference>
<dbReference type="SUPFAM" id="SSF53756">
    <property type="entry name" value="UDP-Glycosyltransferase/glycogen phosphorylase"/>
    <property type="match status" value="1"/>
</dbReference>
<feature type="domain" description="Erythromycin biosynthesis protein CIII-like C-terminal" evidence="4">
    <location>
        <begin position="305"/>
        <end position="420"/>
    </location>
</feature>
<dbReference type="Proteomes" id="UP000766698">
    <property type="component" value="Unassembled WGS sequence"/>
</dbReference>
<name>A0ABR6EBP3_9ACTN</name>
<gene>
    <name evidence="5" type="ORF">GL263_04035</name>
</gene>
<protein>
    <submittedName>
        <fullName evidence="5">Glycosyl transferase</fullName>
    </submittedName>
</protein>
<evidence type="ECO:0000256" key="2">
    <source>
        <dbReference type="ARBA" id="ARBA00022679"/>
    </source>
</evidence>
<comment type="caution">
    <text evidence="5">The sequence shown here is derived from an EMBL/GenBank/DDBJ whole genome shotgun (WGS) entry which is preliminary data.</text>
</comment>
<dbReference type="InterPro" id="IPR010610">
    <property type="entry name" value="EryCIII-like_C"/>
</dbReference>
<dbReference type="PANTHER" id="PTHR48050:SF13">
    <property type="entry name" value="STEROL 3-BETA-GLUCOSYLTRANSFERASE UGT80A2"/>
    <property type="match status" value="1"/>
</dbReference>
<dbReference type="CDD" id="cd03784">
    <property type="entry name" value="GT1_Gtf-like"/>
    <property type="match status" value="1"/>
</dbReference>
<reference evidence="6" key="1">
    <citation type="journal article" date="2020" name="Syst. Appl. Microbiol.">
        <title>Streptomyces alkaliterrae sp. nov., isolated from an alkaline soil, and emended descriptions of Streptomyces alkaliphilus, Streptomyces calidiresistens and Streptomyces durbertensis.</title>
        <authorList>
            <person name="Swiecimska M."/>
            <person name="Golinska P."/>
            <person name="Nouioui I."/>
            <person name="Wypij M."/>
            <person name="Rai M."/>
            <person name="Sangal V."/>
            <person name="Goodfellow M."/>
        </authorList>
    </citation>
    <scope>NUCLEOTIDE SEQUENCE [LARGE SCALE GENOMIC DNA]</scope>
    <source>
        <strain evidence="6">DSM 104538</strain>
    </source>
</reference>
<dbReference type="PROSITE" id="PS00375">
    <property type="entry name" value="UDPGT"/>
    <property type="match status" value="1"/>
</dbReference>
<evidence type="ECO:0000256" key="3">
    <source>
        <dbReference type="SAM" id="MobiDB-lite"/>
    </source>
</evidence>
<dbReference type="InterPro" id="IPR002213">
    <property type="entry name" value="UDP_glucos_trans"/>
</dbReference>
<dbReference type="InterPro" id="IPR006326">
    <property type="entry name" value="UDPGT_MGT-like"/>
</dbReference>
<dbReference type="InterPro" id="IPR050426">
    <property type="entry name" value="Glycosyltransferase_28"/>
</dbReference>
<accession>A0ABR6EBP3</accession>
<dbReference type="PANTHER" id="PTHR48050">
    <property type="entry name" value="STEROL 3-BETA-GLUCOSYLTRANSFERASE"/>
    <property type="match status" value="1"/>
</dbReference>
<sequence>MDLTRPDLPRPDRPRPDDVTRPDPTSPEPTRPDLARPAEICLVGLSAPGHVFPCLGLARELVDRGHRVAYAVTERFAATVAATGAEPLLCPETLPLDTDLAALASDPVKLTTLLFEESVAALPSLLEHYGRGGAAAPELVLHDSGAYAGVVLAHRLGVPAVQLATHMITEDWSDADGGAQSAVFTSEAARSYAARFREWLTANGMPDTSPDDLDRPRRALALVPSAMQPDVGSLDPAVYSFVGAGPDGRVGRERWSRPADAEQVVLVSLGSGFTRRPHVYRACVEAFGGRPGWHVVLQIGRHVLLEELGELPGNVETHDWVPQAAVLAEADLFVTHAGMGGSQEGLAFGVPMVAVPQALDQFDNADRLCALGVARRLDNQAFTARALRRAAGELLDDPAMPARLAALRAAVRADGGPRRAADLVEREVAAVRG</sequence>
<dbReference type="EMBL" id="WMLF01000033">
    <property type="protein sequence ID" value="MBB1242746.1"/>
    <property type="molecule type" value="Genomic_DNA"/>
</dbReference>
<organism evidence="5 6">
    <name type="scientific">Streptomyces durbertensis</name>
    <dbReference type="NCBI Taxonomy" id="2448886"/>
    <lineage>
        <taxon>Bacteria</taxon>
        <taxon>Bacillati</taxon>
        <taxon>Actinomycetota</taxon>
        <taxon>Actinomycetes</taxon>
        <taxon>Kitasatosporales</taxon>
        <taxon>Streptomycetaceae</taxon>
        <taxon>Streptomyces</taxon>
    </lineage>
</organism>
<dbReference type="NCBIfam" id="TIGR01426">
    <property type="entry name" value="MGT"/>
    <property type="match status" value="1"/>
</dbReference>